<dbReference type="NCBIfam" id="TIGR03083">
    <property type="entry name" value="maleylpyruvate isomerase family mycothiol-dependent enzyme"/>
    <property type="match status" value="1"/>
</dbReference>
<dbReference type="SUPFAM" id="SSF109854">
    <property type="entry name" value="DinB/YfiT-like putative metalloenzymes"/>
    <property type="match status" value="1"/>
</dbReference>
<dbReference type="RefSeq" id="WP_345356966.1">
    <property type="nucleotide sequence ID" value="NZ_BAABII010000003.1"/>
</dbReference>
<dbReference type="EMBL" id="JBGEHV010000056">
    <property type="protein sequence ID" value="MEY8042407.1"/>
    <property type="molecule type" value="Genomic_DNA"/>
</dbReference>
<organism evidence="2 3">
    <name type="scientific">Saccharopolyspora cebuensis</name>
    <dbReference type="NCBI Taxonomy" id="418759"/>
    <lineage>
        <taxon>Bacteria</taxon>
        <taxon>Bacillati</taxon>
        <taxon>Actinomycetota</taxon>
        <taxon>Actinomycetes</taxon>
        <taxon>Pseudonocardiales</taxon>
        <taxon>Pseudonocardiaceae</taxon>
        <taxon>Saccharopolyspora</taxon>
    </lineage>
</organism>
<dbReference type="PANTHER" id="PTHR40758:SF1">
    <property type="entry name" value="CONSERVED PROTEIN"/>
    <property type="match status" value="1"/>
</dbReference>
<evidence type="ECO:0000313" key="3">
    <source>
        <dbReference type="Proteomes" id="UP001564626"/>
    </source>
</evidence>
<dbReference type="Gene3D" id="1.20.120.450">
    <property type="entry name" value="dinb family like domain"/>
    <property type="match status" value="1"/>
</dbReference>
<proteinExistence type="predicted"/>
<feature type="domain" description="Mycothiol-dependent maleylpyruvate isomerase metal-binding" evidence="1">
    <location>
        <begin position="9"/>
        <end position="135"/>
    </location>
</feature>
<dbReference type="Pfam" id="PF11716">
    <property type="entry name" value="MDMPI_N"/>
    <property type="match status" value="1"/>
</dbReference>
<dbReference type="InterPro" id="IPR024344">
    <property type="entry name" value="MDMPI_metal-binding"/>
</dbReference>
<protein>
    <submittedName>
        <fullName evidence="2">Maleylpyruvate isomerase family mycothiol-dependent enzyme</fullName>
    </submittedName>
</protein>
<evidence type="ECO:0000313" key="2">
    <source>
        <dbReference type="EMBL" id="MEY8042407.1"/>
    </source>
</evidence>
<dbReference type="PANTHER" id="PTHR40758">
    <property type="entry name" value="CONSERVED PROTEIN"/>
    <property type="match status" value="1"/>
</dbReference>
<dbReference type="Proteomes" id="UP001564626">
    <property type="component" value="Unassembled WGS sequence"/>
</dbReference>
<keyword evidence="2" id="KW-0413">Isomerase</keyword>
<comment type="caution">
    <text evidence="2">The sequence shown here is derived from an EMBL/GenBank/DDBJ whole genome shotgun (WGS) entry which is preliminary data.</text>
</comment>
<dbReference type="InterPro" id="IPR034660">
    <property type="entry name" value="DinB/YfiT-like"/>
</dbReference>
<reference evidence="2 3" key="1">
    <citation type="submission" date="2024-08" db="EMBL/GenBank/DDBJ databases">
        <title>Genome mining of Saccharopolyspora cebuensis PGLac3 from Nigerian medicinal plant.</title>
        <authorList>
            <person name="Ezeobiora C.E."/>
            <person name="Igbokwe N.H."/>
            <person name="Amin D.H."/>
            <person name="Mendie U.E."/>
        </authorList>
    </citation>
    <scope>NUCLEOTIDE SEQUENCE [LARGE SCALE GENOMIC DNA]</scope>
    <source>
        <strain evidence="2 3">PGLac3</strain>
    </source>
</reference>
<name>A0ABV4CMT9_9PSEU</name>
<gene>
    <name evidence="2" type="ORF">AB8O55_23605</name>
</gene>
<sequence length="249" mass="26710">MDHDRCCDEIVAQSELLRSLVEGADPTVPVPSCPGWNLGQLVRHLGGGHRWAEEIVRTRADGPPSDEHFRDLSRYADEDPAVLAPWLAEGAARLAAALRSAGPDLDVWAPLPGGRTAFLARRFAHETAIHRADAALALDSGFDLDSDVATDCLDEWLELGSLPQPGREPLLGPGRVLLLAATDAPVSRVVDLTGEVVTWRRGTGTAAATARGPLAELLLVCYRRRSPRAVDVRGDAALLDSWLAHNGFG</sequence>
<accession>A0ABV4CMT9</accession>
<dbReference type="InterPro" id="IPR017517">
    <property type="entry name" value="Maleyloyr_isom"/>
</dbReference>
<keyword evidence="3" id="KW-1185">Reference proteome</keyword>
<dbReference type="GO" id="GO:0016853">
    <property type="term" value="F:isomerase activity"/>
    <property type="evidence" value="ECO:0007669"/>
    <property type="project" value="UniProtKB-KW"/>
</dbReference>
<evidence type="ECO:0000259" key="1">
    <source>
        <dbReference type="Pfam" id="PF11716"/>
    </source>
</evidence>